<sequence length="203" mass="22991">MNKILKITLVTLLSVTFFACSNDESQITDENSNVEVSKLIENKLGYLEVKDEEQIKIIKSKSKNYSNSLYYKSLEDNSFVVINSIDNKYYLEKGIVVNDQFIIEKNFVLTDNMDDNGNGELIVKNIDENIIVSQTYDKGNFINNVISDTNSFSNKGLCQREGSETFNQCFNREADEFCDDFVSTVAYITNPQIAILIAGLCTC</sequence>
<name>A0A7K1GPL4_9FLAO</name>
<reference evidence="2 3" key="1">
    <citation type="journal article" date="2006" name="Int. J. Syst. Evol. Microbiol.">
        <title>Myroides pelagicus sp. nov., isolated from seawater in Thailand.</title>
        <authorList>
            <person name="Yoon J."/>
            <person name="Maneerat S."/>
            <person name="Kawai F."/>
            <person name="Yokota A."/>
        </authorList>
    </citation>
    <scope>NUCLEOTIDE SEQUENCE [LARGE SCALE GENOMIC DNA]</scope>
    <source>
        <strain evidence="2 3">SM1T</strain>
    </source>
</reference>
<dbReference type="RefSeq" id="WP_155036764.1">
    <property type="nucleotide sequence ID" value="NZ_JAYMMG010000058.1"/>
</dbReference>
<comment type="caution">
    <text evidence="2">The sequence shown here is derived from an EMBL/GenBank/DDBJ whole genome shotgun (WGS) entry which is preliminary data.</text>
</comment>
<protein>
    <recommendedName>
        <fullName evidence="4">Lipoprotein</fullName>
    </recommendedName>
</protein>
<evidence type="ECO:0008006" key="4">
    <source>
        <dbReference type="Google" id="ProtNLM"/>
    </source>
</evidence>
<evidence type="ECO:0000313" key="3">
    <source>
        <dbReference type="Proteomes" id="UP000488936"/>
    </source>
</evidence>
<keyword evidence="3" id="KW-1185">Reference proteome</keyword>
<evidence type="ECO:0000313" key="2">
    <source>
        <dbReference type="EMBL" id="MTH30791.1"/>
    </source>
</evidence>
<gene>
    <name evidence="2" type="ORF">GJV77_12935</name>
</gene>
<feature type="signal peptide" evidence="1">
    <location>
        <begin position="1"/>
        <end position="21"/>
    </location>
</feature>
<dbReference type="AlphaFoldDB" id="A0A7K1GPL4"/>
<organism evidence="2 3">
    <name type="scientific">Myroides pelagicus</name>
    <dbReference type="NCBI Taxonomy" id="270914"/>
    <lineage>
        <taxon>Bacteria</taxon>
        <taxon>Pseudomonadati</taxon>
        <taxon>Bacteroidota</taxon>
        <taxon>Flavobacteriia</taxon>
        <taxon>Flavobacteriales</taxon>
        <taxon>Flavobacteriaceae</taxon>
        <taxon>Myroides</taxon>
    </lineage>
</organism>
<dbReference type="OrthoDB" id="708275at2"/>
<evidence type="ECO:0000256" key="1">
    <source>
        <dbReference type="SAM" id="SignalP"/>
    </source>
</evidence>
<proteinExistence type="predicted"/>
<feature type="chain" id="PRO_5029601716" description="Lipoprotein" evidence="1">
    <location>
        <begin position="22"/>
        <end position="203"/>
    </location>
</feature>
<dbReference type="Proteomes" id="UP000488936">
    <property type="component" value="Unassembled WGS sequence"/>
</dbReference>
<dbReference type="EMBL" id="WMJY01000040">
    <property type="protein sequence ID" value="MTH30791.1"/>
    <property type="molecule type" value="Genomic_DNA"/>
</dbReference>
<accession>A0A7K1GPL4</accession>
<keyword evidence="1" id="KW-0732">Signal</keyword>
<dbReference type="PROSITE" id="PS51257">
    <property type="entry name" value="PROKAR_LIPOPROTEIN"/>
    <property type="match status" value="1"/>
</dbReference>